<feature type="binding site" evidence="13">
    <location>
        <position position="34"/>
    </location>
    <ligand>
        <name>GTP</name>
        <dbReference type="ChEBI" id="CHEBI:37565"/>
    </ligand>
</feature>
<dbReference type="WBParaSite" id="ACRNAN_scaffold10314.g24573.t1">
    <property type="protein sequence ID" value="ACRNAN_scaffold10314.g24573.t1"/>
    <property type="gene ID" value="ACRNAN_scaffold10314.g24573"/>
</dbReference>
<comment type="similarity">
    <text evidence="3">Belongs to the small GTPase superfamily. SAR1 family.</text>
</comment>
<reference evidence="17" key="1">
    <citation type="submission" date="2022-11" db="UniProtKB">
        <authorList>
            <consortium name="WormBaseParasite"/>
        </authorList>
    </citation>
    <scope>IDENTIFICATION</scope>
</reference>
<feature type="binding site" evidence="13">
    <location>
        <position position="90"/>
    </location>
    <ligand>
        <name>GTP</name>
        <dbReference type="ChEBI" id="CHEBI:37565"/>
    </ligand>
</feature>
<dbReference type="GO" id="GO:0046872">
    <property type="term" value="F:metal ion binding"/>
    <property type="evidence" value="ECO:0007669"/>
    <property type="project" value="UniProtKB-KW"/>
</dbReference>
<keyword evidence="9" id="KW-0653">Protein transport</keyword>
<evidence type="ECO:0000256" key="7">
    <source>
        <dbReference type="ARBA" id="ARBA00022824"/>
    </source>
</evidence>
<feature type="binding site" evidence="13">
    <location>
        <position position="31"/>
    </location>
    <ligand>
        <name>GTP</name>
        <dbReference type="ChEBI" id="CHEBI:37565"/>
    </ligand>
</feature>
<evidence type="ECO:0000313" key="16">
    <source>
        <dbReference type="Proteomes" id="UP000887540"/>
    </source>
</evidence>
<feature type="binding site" evidence="13">
    <location>
        <position position="33"/>
    </location>
    <ligand>
        <name>GTP</name>
        <dbReference type="ChEBI" id="CHEBI:37565"/>
    </ligand>
</feature>
<evidence type="ECO:0000256" key="5">
    <source>
        <dbReference type="ARBA" id="ARBA00022448"/>
    </source>
</evidence>
<feature type="binding site" evidence="13">
    <location>
        <position position="137"/>
    </location>
    <ligand>
        <name>GTP</name>
        <dbReference type="ChEBI" id="CHEBI:37565"/>
    </ligand>
</feature>
<evidence type="ECO:0000256" key="12">
    <source>
        <dbReference type="ARBA" id="ARBA00047660"/>
    </source>
</evidence>
<keyword evidence="11 14" id="KW-0342">GTP-binding</keyword>
<evidence type="ECO:0000313" key="17">
    <source>
        <dbReference type="WBParaSite" id="ACRNAN_scaffold10314.g24573.t1"/>
    </source>
</evidence>
<dbReference type="GO" id="GO:0016192">
    <property type="term" value="P:vesicle-mediated transport"/>
    <property type="evidence" value="ECO:0007669"/>
    <property type="project" value="UniProtKB-KW"/>
</dbReference>
<feature type="binding site" evidence="14">
    <location>
        <begin position="28"/>
        <end position="35"/>
    </location>
    <ligand>
        <name>GTP</name>
        <dbReference type="ChEBI" id="CHEBI:37565"/>
    </ligand>
</feature>
<keyword evidence="15" id="KW-0479">Metal-binding</keyword>
<evidence type="ECO:0000256" key="13">
    <source>
        <dbReference type="PIRSR" id="PIRSR606687-2"/>
    </source>
</evidence>
<evidence type="ECO:0000256" key="6">
    <source>
        <dbReference type="ARBA" id="ARBA00022741"/>
    </source>
</evidence>
<dbReference type="PRINTS" id="PR00328">
    <property type="entry name" value="SAR1GTPBP"/>
</dbReference>
<evidence type="ECO:0000256" key="14">
    <source>
        <dbReference type="PIRSR" id="PIRSR606689-1"/>
    </source>
</evidence>
<evidence type="ECO:0000256" key="3">
    <source>
        <dbReference type="ARBA" id="ARBA00007507"/>
    </source>
</evidence>
<feature type="binding site" evidence="13">
    <location>
        <position position="136"/>
    </location>
    <ligand>
        <name>GTP</name>
        <dbReference type="ChEBI" id="CHEBI:37565"/>
    </ligand>
</feature>
<dbReference type="InterPro" id="IPR027417">
    <property type="entry name" value="P-loop_NTPase"/>
</dbReference>
<dbReference type="Gene3D" id="3.40.50.300">
    <property type="entry name" value="P-loop containing nucleotide triphosphate hydrolases"/>
    <property type="match status" value="2"/>
</dbReference>
<protein>
    <recommendedName>
        <fullName evidence="4">small monomeric GTPase</fullName>
        <ecNumber evidence="4">3.6.5.2</ecNumber>
    </recommendedName>
</protein>
<evidence type="ECO:0000256" key="15">
    <source>
        <dbReference type="PIRSR" id="PIRSR606689-2"/>
    </source>
</evidence>
<keyword evidence="8" id="KW-0931">ER-Golgi transport</keyword>
<dbReference type="SMART" id="SM00178">
    <property type="entry name" value="SAR"/>
    <property type="match status" value="1"/>
</dbReference>
<feature type="binding site" evidence="13">
    <location>
        <position position="36"/>
    </location>
    <ligand>
        <name>GTP</name>
        <dbReference type="ChEBI" id="CHEBI:37565"/>
    </ligand>
</feature>
<evidence type="ECO:0000256" key="1">
    <source>
        <dbReference type="ARBA" id="ARBA00004240"/>
    </source>
</evidence>
<feature type="binding site" evidence="13">
    <location>
        <position position="35"/>
    </location>
    <ligand>
        <name>GTP</name>
        <dbReference type="ChEBI" id="CHEBI:37565"/>
    </ligand>
</feature>
<dbReference type="PROSITE" id="PS51422">
    <property type="entry name" value="SAR1"/>
    <property type="match status" value="1"/>
</dbReference>
<evidence type="ECO:0000256" key="4">
    <source>
        <dbReference type="ARBA" id="ARBA00011984"/>
    </source>
</evidence>
<dbReference type="EC" id="3.6.5.2" evidence="4"/>
<feature type="binding site" evidence="13">
    <location>
        <position position="91"/>
    </location>
    <ligand>
        <name>GTP</name>
        <dbReference type="ChEBI" id="CHEBI:37565"/>
    </ligand>
</feature>
<dbReference type="GO" id="GO:0005525">
    <property type="term" value="F:GTP binding"/>
    <property type="evidence" value="ECO:0007669"/>
    <property type="project" value="UniProtKB-KW"/>
</dbReference>
<organism evidence="16 17">
    <name type="scientific">Acrobeloides nanus</name>
    <dbReference type="NCBI Taxonomy" id="290746"/>
    <lineage>
        <taxon>Eukaryota</taxon>
        <taxon>Metazoa</taxon>
        <taxon>Ecdysozoa</taxon>
        <taxon>Nematoda</taxon>
        <taxon>Chromadorea</taxon>
        <taxon>Rhabditida</taxon>
        <taxon>Tylenchina</taxon>
        <taxon>Cephalobomorpha</taxon>
        <taxon>Cephaloboidea</taxon>
        <taxon>Cephalobidae</taxon>
        <taxon>Acrobeloides</taxon>
    </lineage>
</organism>
<dbReference type="GO" id="GO:0003925">
    <property type="term" value="F:G protein activity"/>
    <property type="evidence" value="ECO:0007669"/>
    <property type="project" value="UniProtKB-EC"/>
</dbReference>
<dbReference type="Proteomes" id="UP000887540">
    <property type="component" value="Unplaced"/>
</dbReference>
<dbReference type="InterPro" id="IPR006687">
    <property type="entry name" value="Small_GTPase_SAR1"/>
</dbReference>
<evidence type="ECO:0000256" key="8">
    <source>
        <dbReference type="ARBA" id="ARBA00022892"/>
    </source>
</evidence>
<comment type="catalytic activity">
    <reaction evidence="12">
        <text>GTP + H2O = GDP + phosphate + H(+)</text>
        <dbReference type="Rhea" id="RHEA:19669"/>
        <dbReference type="ChEBI" id="CHEBI:15377"/>
        <dbReference type="ChEBI" id="CHEBI:15378"/>
        <dbReference type="ChEBI" id="CHEBI:37565"/>
        <dbReference type="ChEBI" id="CHEBI:43474"/>
        <dbReference type="ChEBI" id="CHEBI:58189"/>
        <dbReference type="EC" id="3.6.5.2"/>
    </reaction>
    <physiologicalReaction direction="left-to-right" evidence="12">
        <dbReference type="Rhea" id="RHEA:19670"/>
    </physiologicalReaction>
</comment>
<evidence type="ECO:0000256" key="9">
    <source>
        <dbReference type="ARBA" id="ARBA00022927"/>
    </source>
</evidence>
<name>A0A914CFI1_9BILA</name>
<feature type="binding site" evidence="13">
    <location>
        <position position="93"/>
    </location>
    <ligand>
        <name>GTP</name>
        <dbReference type="ChEBI" id="CHEBI:37565"/>
    </ligand>
</feature>
<evidence type="ECO:0000256" key="11">
    <source>
        <dbReference type="ARBA" id="ARBA00023134"/>
    </source>
</evidence>
<feature type="binding site" evidence="15">
    <location>
        <position position="35"/>
    </location>
    <ligand>
        <name>Mg(2+)</name>
        <dbReference type="ChEBI" id="CHEBI:18420"/>
    </ligand>
</feature>
<evidence type="ECO:0000256" key="10">
    <source>
        <dbReference type="ARBA" id="ARBA00023034"/>
    </source>
</evidence>
<dbReference type="PANTHER" id="PTHR45684">
    <property type="entry name" value="RE74312P"/>
    <property type="match status" value="1"/>
</dbReference>
<dbReference type="SUPFAM" id="SSF52540">
    <property type="entry name" value="P-loop containing nucleoside triphosphate hydrolases"/>
    <property type="match status" value="1"/>
</dbReference>
<evidence type="ECO:0000256" key="2">
    <source>
        <dbReference type="ARBA" id="ARBA00004555"/>
    </source>
</evidence>
<keyword evidence="5" id="KW-0813">Transport</keyword>
<dbReference type="GO" id="GO:0005783">
    <property type="term" value="C:endoplasmic reticulum"/>
    <property type="evidence" value="ECO:0007669"/>
    <property type="project" value="UniProtKB-SubCell"/>
</dbReference>
<dbReference type="InterPro" id="IPR006689">
    <property type="entry name" value="Small_GTPase_ARF/SAR"/>
</dbReference>
<dbReference type="Pfam" id="PF00025">
    <property type="entry name" value="Arf"/>
    <property type="match status" value="2"/>
</dbReference>
<keyword evidence="16" id="KW-1185">Reference proteome</keyword>
<dbReference type="GO" id="GO:0006886">
    <property type="term" value="P:intracellular protein transport"/>
    <property type="evidence" value="ECO:0007669"/>
    <property type="project" value="InterPro"/>
</dbReference>
<keyword evidence="15" id="KW-0460">Magnesium</keyword>
<keyword evidence="10" id="KW-0333">Golgi apparatus</keyword>
<proteinExistence type="inferred from homology"/>
<accession>A0A914CFI1</accession>
<keyword evidence="6 13" id="KW-0547">Nucleotide-binding</keyword>
<sequence>MSWILEWFDDILDYLGLTKKPSKLLLYGLNNVGKTTLLHMLRDGQEVQHFHTSNPTSAKLRIGGLKFTTFDPETIPDEQVADCPIMILGNKIDKPDGLGEEDLKHRLGITQLCTGKSRVPRVDLTTRPLEVFMCSVVRRQGYSEGFRWLSQYLD</sequence>
<comment type="subcellular location">
    <subcellularLocation>
        <location evidence="1">Endoplasmic reticulum</location>
    </subcellularLocation>
    <subcellularLocation>
        <location evidence="2">Golgi apparatus</location>
    </subcellularLocation>
</comment>
<keyword evidence="7" id="KW-0256">Endoplasmic reticulum</keyword>
<dbReference type="GO" id="GO:0005794">
    <property type="term" value="C:Golgi apparatus"/>
    <property type="evidence" value="ECO:0007669"/>
    <property type="project" value="UniProtKB-SubCell"/>
</dbReference>
<dbReference type="AlphaFoldDB" id="A0A914CFI1"/>